<keyword evidence="5" id="KW-1185">Reference proteome</keyword>
<dbReference type="InterPro" id="IPR050570">
    <property type="entry name" value="Cell_wall_metabolism_enzyme"/>
</dbReference>
<proteinExistence type="predicted"/>
<evidence type="ECO:0000256" key="2">
    <source>
        <dbReference type="SAM" id="Phobius"/>
    </source>
</evidence>
<dbReference type="PANTHER" id="PTHR21666">
    <property type="entry name" value="PEPTIDASE-RELATED"/>
    <property type="match status" value="1"/>
</dbReference>
<keyword evidence="2" id="KW-0472">Membrane</keyword>
<keyword evidence="2" id="KW-0812">Transmembrane</keyword>
<feature type="domain" description="M23ase beta-sheet core" evidence="3">
    <location>
        <begin position="142"/>
        <end position="240"/>
    </location>
</feature>
<dbReference type="Gene3D" id="2.70.70.10">
    <property type="entry name" value="Glucose Permease (Domain IIA)"/>
    <property type="match status" value="1"/>
</dbReference>
<feature type="region of interest" description="Disordered" evidence="1">
    <location>
        <begin position="1"/>
        <end position="20"/>
    </location>
</feature>
<keyword evidence="2" id="KW-1133">Transmembrane helix</keyword>
<comment type="caution">
    <text evidence="4">The sequence shown here is derived from an EMBL/GenBank/DDBJ whole genome shotgun (WGS) entry which is preliminary data.</text>
</comment>
<dbReference type="Pfam" id="PF01551">
    <property type="entry name" value="Peptidase_M23"/>
    <property type="match status" value="1"/>
</dbReference>
<name>A0ABT9CB91_9BACL</name>
<dbReference type="InterPro" id="IPR016047">
    <property type="entry name" value="M23ase_b-sheet_dom"/>
</dbReference>
<dbReference type="SUPFAM" id="SSF51261">
    <property type="entry name" value="Duplicated hybrid motif"/>
    <property type="match status" value="1"/>
</dbReference>
<evidence type="ECO:0000313" key="4">
    <source>
        <dbReference type="EMBL" id="MDO7906531.1"/>
    </source>
</evidence>
<evidence type="ECO:0000256" key="1">
    <source>
        <dbReference type="SAM" id="MobiDB-lite"/>
    </source>
</evidence>
<dbReference type="InterPro" id="IPR011055">
    <property type="entry name" value="Dup_hybrid_motif"/>
</dbReference>
<keyword evidence="4" id="KW-0378">Hydrolase</keyword>
<protein>
    <submittedName>
        <fullName evidence="4">M23 family metallopeptidase</fullName>
        <ecNumber evidence="4">3.4.-.-</ecNumber>
    </submittedName>
</protein>
<dbReference type="GO" id="GO:0016787">
    <property type="term" value="F:hydrolase activity"/>
    <property type="evidence" value="ECO:0007669"/>
    <property type="project" value="UniProtKB-KW"/>
</dbReference>
<dbReference type="RefSeq" id="WP_305023713.1">
    <property type="nucleotide sequence ID" value="NZ_JAUQTB010000003.1"/>
</dbReference>
<evidence type="ECO:0000259" key="3">
    <source>
        <dbReference type="Pfam" id="PF01551"/>
    </source>
</evidence>
<dbReference type="EC" id="3.4.-.-" evidence="4"/>
<accession>A0ABT9CB91</accession>
<dbReference type="PANTHER" id="PTHR21666:SF291">
    <property type="entry name" value="STAGE II SPORULATION PROTEIN Q"/>
    <property type="match status" value="1"/>
</dbReference>
<reference evidence="4 5" key="1">
    <citation type="submission" date="2023-07" db="EMBL/GenBank/DDBJ databases">
        <title>Paenibacillus sp. JX-17 nov. isolated from soil.</title>
        <authorList>
            <person name="Wan Y."/>
            <person name="Liu B."/>
        </authorList>
    </citation>
    <scope>NUCLEOTIDE SEQUENCE [LARGE SCALE GENOMIC DNA]</scope>
    <source>
        <strain evidence="4 5">JX-17</strain>
    </source>
</reference>
<feature type="compositionally biased region" description="Polar residues" evidence="1">
    <location>
        <begin position="1"/>
        <end position="13"/>
    </location>
</feature>
<feature type="transmembrane region" description="Helical" evidence="2">
    <location>
        <begin position="36"/>
        <end position="56"/>
    </location>
</feature>
<organism evidence="4 5">
    <name type="scientific">Paenibacillus lacisoli</name>
    <dbReference type="NCBI Taxonomy" id="3064525"/>
    <lineage>
        <taxon>Bacteria</taxon>
        <taxon>Bacillati</taxon>
        <taxon>Bacillota</taxon>
        <taxon>Bacilli</taxon>
        <taxon>Bacillales</taxon>
        <taxon>Paenibacillaceae</taxon>
        <taxon>Paenibacillus</taxon>
    </lineage>
</organism>
<evidence type="ECO:0000313" key="5">
    <source>
        <dbReference type="Proteomes" id="UP001240171"/>
    </source>
</evidence>
<dbReference type="CDD" id="cd12797">
    <property type="entry name" value="M23_peptidase"/>
    <property type="match status" value="1"/>
</dbReference>
<dbReference type="Proteomes" id="UP001240171">
    <property type="component" value="Unassembled WGS sequence"/>
</dbReference>
<dbReference type="EMBL" id="JAUQTB010000003">
    <property type="protein sequence ID" value="MDO7906531.1"/>
    <property type="molecule type" value="Genomic_DNA"/>
</dbReference>
<sequence length="248" mass="26784">MNEQNKNQLPNDSSKIKMGESASEASAWKKMMSKRWVYPAAYIAVAAIILTVVWVYQGSSPKTANVAPAPAKEAVPASAQSSAAQEEAQAQDSKEVVAKSENLAWPVAADAETQVVKKFYEENGTEAEHQAALVQHDDTFTPNTGVDLSRADNQSFEVKAALSGKVTRLEQHPLLGNMVEITHNDGLVTVYQSLGEVSVKEGGEVKQGDVIGTAGTNELEKDLKTHLHFEVLEDGQPVNPEGFLNPKK</sequence>
<gene>
    <name evidence="4" type="ORF">Q5741_08875</name>
</gene>